<dbReference type="Gene3D" id="2.40.110.10">
    <property type="entry name" value="Butyryl-CoA Dehydrogenase, subunit A, domain 2"/>
    <property type="match status" value="1"/>
</dbReference>
<accession>A0A432V1M3</accession>
<evidence type="ECO:0000256" key="5">
    <source>
        <dbReference type="ARBA" id="ARBA00052938"/>
    </source>
</evidence>
<dbReference type="InterPro" id="IPR006089">
    <property type="entry name" value="Acyl-CoA_DH_CS"/>
</dbReference>
<evidence type="ECO:0000256" key="1">
    <source>
        <dbReference type="ARBA" id="ARBA00001974"/>
    </source>
</evidence>
<dbReference type="PANTHER" id="PTHR43884">
    <property type="entry name" value="ACYL-COA DEHYDROGENASE"/>
    <property type="match status" value="1"/>
</dbReference>
<dbReference type="InterPro" id="IPR037069">
    <property type="entry name" value="AcylCoA_DH/ox_N_sf"/>
</dbReference>
<dbReference type="PROSITE" id="PS00073">
    <property type="entry name" value="ACYL_COA_DH_2"/>
    <property type="match status" value="1"/>
</dbReference>
<keyword evidence="9" id="KW-0560">Oxidoreductase</keyword>
<dbReference type="InterPro" id="IPR006091">
    <property type="entry name" value="Acyl-CoA_Oxase/DH_mid-dom"/>
</dbReference>
<dbReference type="InterPro" id="IPR046373">
    <property type="entry name" value="Acyl-CoA_Oxase/DH_mid-dom_sf"/>
</dbReference>
<evidence type="ECO:0000256" key="8">
    <source>
        <dbReference type="ARBA" id="ARBA00075603"/>
    </source>
</evidence>
<feature type="domain" description="Acyl-CoA dehydrogenase/oxidase C-terminal" evidence="10">
    <location>
        <begin position="225"/>
        <end position="373"/>
    </location>
</feature>
<dbReference type="Gene3D" id="1.20.140.10">
    <property type="entry name" value="Butyryl-CoA Dehydrogenase, subunit A, domain 3"/>
    <property type="match status" value="1"/>
</dbReference>
<evidence type="ECO:0000256" key="6">
    <source>
        <dbReference type="ARBA" id="ARBA00066461"/>
    </source>
</evidence>
<dbReference type="GO" id="GO:0003995">
    <property type="term" value="F:acyl-CoA dehydrogenase activity"/>
    <property type="evidence" value="ECO:0007669"/>
    <property type="project" value="InterPro"/>
</dbReference>
<reference evidence="13 14" key="1">
    <citation type="submission" date="2018-11" db="EMBL/GenBank/DDBJ databases">
        <title>Pseudaminobacter arsenicus sp. nov., an arsenic-resistant bacterium isolated from arsenic-rich aquifers.</title>
        <authorList>
            <person name="Mu Y."/>
        </authorList>
    </citation>
    <scope>NUCLEOTIDE SEQUENCE [LARGE SCALE GENOMIC DNA]</scope>
    <source>
        <strain evidence="13 14">CB3</strain>
    </source>
</reference>
<feature type="domain" description="Acyl-CoA dehydrogenase/oxidase N-terminal" evidence="12">
    <location>
        <begin position="5"/>
        <end position="114"/>
    </location>
</feature>
<dbReference type="Pfam" id="PF00441">
    <property type="entry name" value="Acyl-CoA_dh_1"/>
    <property type="match status" value="1"/>
</dbReference>
<dbReference type="RefSeq" id="WP_128625322.1">
    <property type="nucleotide sequence ID" value="NZ_ML133512.1"/>
</dbReference>
<dbReference type="InterPro" id="IPR036250">
    <property type="entry name" value="AcylCo_DH-like_C"/>
</dbReference>
<evidence type="ECO:0000256" key="2">
    <source>
        <dbReference type="ARBA" id="ARBA00009347"/>
    </source>
</evidence>
<feature type="domain" description="Acyl-CoA oxidase/dehydrogenase middle" evidence="11">
    <location>
        <begin position="119"/>
        <end position="211"/>
    </location>
</feature>
<evidence type="ECO:0000259" key="10">
    <source>
        <dbReference type="Pfam" id="PF00441"/>
    </source>
</evidence>
<dbReference type="OrthoDB" id="9775090at2"/>
<comment type="catalytic activity">
    <reaction evidence="5">
        <text>3-sulfinopropanoyl-CoA + H2O = propanoyl-CoA + sulfite + H(+)</text>
        <dbReference type="Rhea" id="RHEA:41624"/>
        <dbReference type="ChEBI" id="CHEBI:15377"/>
        <dbReference type="ChEBI" id="CHEBI:15378"/>
        <dbReference type="ChEBI" id="CHEBI:17359"/>
        <dbReference type="ChEBI" id="CHEBI:57392"/>
        <dbReference type="ChEBI" id="CHEBI:78349"/>
        <dbReference type="EC" id="3.13.1.4"/>
    </reaction>
    <physiologicalReaction direction="left-to-right" evidence="5">
        <dbReference type="Rhea" id="RHEA:41625"/>
    </physiologicalReaction>
</comment>
<evidence type="ECO:0000313" key="13">
    <source>
        <dbReference type="EMBL" id="RUM96069.1"/>
    </source>
</evidence>
<dbReference type="Pfam" id="PF02771">
    <property type="entry name" value="Acyl-CoA_dh_N"/>
    <property type="match status" value="1"/>
</dbReference>
<dbReference type="EMBL" id="RKST01000023">
    <property type="protein sequence ID" value="RUM96069.1"/>
    <property type="molecule type" value="Genomic_DNA"/>
</dbReference>
<keyword evidence="3 9" id="KW-0285">Flavoprotein</keyword>
<dbReference type="GO" id="GO:0050660">
    <property type="term" value="F:flavin adenine dinucleotide binding"/>
    <property type="evidence" value="ECO:0007669"/>
    <property type="project" value="InterPro"/>
</dbReference>
<sequence>MITHNEDDKALLEAIRRYCAEVLVPAAAEIDETGRSATCHLESLAEMGLMGLNIPEAYGGLGLRATALFDAVALIAGACGSTASMITAHWLATDSILYGGDEAQRHRYLTGAADRSLGAFALTEPGAGSNPADMTTRAIREGDGYRITGTKHFISNAGEADFIVVYAKTDPAAGARGISAFVVDPKAGGLRFGSPERTMGLRGGHVFEVSIDCLVAEEDRLGPEGSGFRTALKVLDGGRVEIAACAVGIAEAALGAAIEWAKQRKIGGAPIATLQGLQWMFADMATDIEAARLLGISAATKREAGERYSRESSMAKLFASEMVGRVTDKAIQIHGGYGYTRDLPLERYARDARIFRIYEGSSEIQRNIIARTILG</sequence>
<comment type="caution">
    <text evidence="13">The sequence shown here is derived from an EMBL/GenBank/DDBJ whole genome shotgun (WGS) entry which is preliminary data.</text>
</comment>
<protein>
    <recommendedName>
        <fullName evidence="7">3-sulfinopropanoyl-CoA desulfinase</fullName>
        <ecNumber evidence="6">3.13.1.4</ecNumber>
    </recommendedName>
    <alternativeName>
        <fullName evidence="8">3-sulfinopropionyl coenzyme A desulfinase</fullName>
    </alternativeName>
</protein>
<gene>
    <name evidence="13" type="ORF">EET67_19645</name>
</gene>
<dbReference type="SUPFAM" id="SSF56645">
    <property type="entry name" value="Acyl-CoA dehydrogenase NM domain-like"/>
    <property type="match status" value="1"/>
</dbReference>
<organism evidence="13 14">
    <name type="scientific">Borborobacter arsenicus</name>
    <dbReference type="NCBI Taxonomy" id="1851146"/>
    <lineage>
        <taxon>Bacteria</taxon>
        <taxon>Pseudomonadati</taxon>
        <taxon>Pseudomonadota</taxon>
        <taxon>Alphaproteobacteria</taxon>
        <taxon>Hyphomicrobiales</taxon>
        <taxon>Phyllobacteriaceae</taxon>
        <taxon>Borborobacter</taxon>
    </lineage>
</organism>
<evidence type="ECO:0000256" key="9">
    <source>
        <dbReference type="RuleBase" id="RU362125"/>
    </source>
</evidence>
<evidence type="ECO:0000256" key="7">
    <source>
        <dbReference type="ARBA" id="ARBA00068311"/>
    </source>
</evidence>
<dbReference type="EC" id="3.13.1.4" evidence="6"/>
<evidence type="ECO:0000259" key="11">
    <source>
        <dbReference type="Pfam" id="PF02770"/>
    </source>
</evidence>
<keyword evidence="14" id="KW-1185">Reference proteome</keyword>
<dbReference type="InterPro" id="IPR013786">
    <property type="entry name" value="AcylCoA_DH/ox_N"/>
</dbReference>
<name>A0A432V1M3_9HYPH</name>
<dbReference type="InterPro" id="IPR009075">
    <property type="entry name" value="AcylCo_DH/oxidase_C"/>
</dbReference>
<dbReference type="Gene3D" id="1.10.540.10">
    <property type="entry name" value="Acyl-CoA dehydrogenase/oxidase, N-terminal domain"/>
    <property type="match status" value="1"/>
</dbReference>
<comment type="cofactor">
    <cofactor evidence="1 9">
        <name>FAD</name>
        <dbReference type="ChEBI" id="CHEBI:57692"/>
    </cofactor>
</comment>
<keyword evidence="4 9" id="KW-0274">FAD</keyword>
<dbReference type="Proteomes" id="UP000281647">
    <property type="component" value="Unassembled WGS sequence"/>
</dbReference>
<dbReference type="SUPFAM" id="SSF47203">
    <property type="entry name" value="Acyl-CoA dehydrogenase C-terminal domain-like"/>
    <property type="match status" value="1"/>
</dbReference>
<evidence type="ECO:0000256" key="3">
    <source>
        <dbReference type="ARBA" id="ARBA00022630"/>
    </source>
</evidence>
<dbReference type="FunFam" id="1.20.140.10:FF:000004">
    <property type="entry name" value="Acyl-CoA dehydrogenase FadE25"/>
    <property type="match status" value="1"/>
</dbReference>
<evidence type="ECO:0000259" key="12">
    <source>
        <dbReference type="Pfam" id="PF02771"/>
    </source>
</evidence>
<evidence type="ECO:0000256" key="4">
    <source>
        <dbReference type="ARBA" id="ARBA00022827"/>
    </source>
</evidence>
<dbReference type="Pfam" id="PF02770">
    <property type="entry name" value="Acyl-CoA_dh_M"/>
    <property type="match status" value="1"/>
</dbReference>
<evidence type="ECO:0000313" key="14">
    <source>
        <dbReference type="Proteomes" id="UP000281647"/>
    </source>
</evidence>
<dbReference type="PANTHER" id="PTHR43884:SF12">
    <property type="entry name" value="ISOVALERYL-COA DEHYDROGENASE, MITOCHONDRIAL-RELATED"/>
    <property type="match status" value="1"/>
</dbReference>
<dbReference type="AlphaFoldDB" id="A0A432V1M3"/>
<proteinExistence type="inferred from homology"/>
<comment type="similarity">
    <text evidence="2 9">Belongs to the acyl-CoA dehydrogenase family.</text>
</comment>
<dbReference type="InterPro" id="IPR009100">
    <property type="entry name" value="AcylCoA_DH/oxidase_NM_dom_sf"/>
</dbReference>
<dbReference type="PIRSF" id="PIRSF016578">
    <property type="entry name" value="HsaA"/>
    <property type="match status" value="1"/>
</dbReference>